<dbReference type="GO" id="GO:0030334">
    <property type="term" value="P:regulation of cell migration"/>
    <property type="evidence" value="ECO:0007669"/>
    <property type="project" value="TreeGrafter"/>
</dbReference>
<evidence type="ECO:0000313" key="4">
    <source>
        <dbReference type="EMBL" id="PIO26104.1"/>
    </source>
</evidence>
<dbReference type="Gene3D" id="2.130.10.10">
    <property type="entry name" value="YVTN repeat-like/Quinoprotein amine dehydrogenase"/>
    <property type="match status" value="1"/>
</dbReference>
<evidence type="ECO:0000259" key="3">
    <source>
        <dbReference type="PROSITE" id="PS51004"/>
    </source>
</evidence>
<comment type="caution">
    <text evidence="2">Lacks conserved residue(s) required for the propagation of feature annotation.</text>
</comment>
<dbReference type="Pfam" id="PF01403">
    <property type="entry name" value="Sema"/>
    <property type="match status" value="1"/>
</dbReference>
<evidence type="ECO:0000256" key="2">
    <source>
        <dbReference type="PROSITE-ProRule" id="PRU00352"/>
    </source>
</evidence>
<feature type="domain" description="Sema" evidence="3">
    <location>
        <begin position="1"/>
        <end position="224"/>
    </location>
</feature>
<evidence type="ECO:0000256" key="1">
    <source>
        <dbReference type="ARBA" id="ARBA00023180"/>
    </source>
</evidence>
<sequence>YRELVLDCRIELKRRRRSEPETFNLVQAAHVVAVGKNLATEMNLNAGDLVLFATFAQSEPQSAKPRHKSALCAFPLNLIDYSIMEGMKKCCSVEYKEKLQRGLGYYQTESYCPQNVNESAPVTDHSCWDVPTLVTPPLIRVDLFNGRMNDTLLTSLYVTTQEPLTIGHLGTSDGRVLQVILQRNSNPLILSNFSLSTESVSREVTRIGDDLFFVTGNQVSAWVMMLMVGSKGIPMSYQLTHFTSLIN</sequence>
<evidence type="ECO:0000313" key="5">
    <source>
        <dbReference type="Proteomes" id="UP000228934"/>
    </source>
</evidence>
<accession>A0A2G9RE33</accession>
<name>A0A2G9RE33_AQUCT</name>
<dbReference type="GO" id="GO:0002116">
    <property type="term" value="C:semaphorin receptor complex"/>
    <property type="evidence" value="ECO:0007669"/>
    <property type="project" value="TreeGrafter"/>
</dbReference>
<dbReference type="OrthoDB" id="9985181at2759"/>
<feature type="non-terminal residue" evidence="4">
    <location>
        <position position="1"/>
    </location>
</feature>
<proteinExistence type="predicted"/>
<dbReference type="PANTHER" id="PTHR22625">
    <property type="entry name" value="PLEXIN"/>
    <property type="match status" value="1"/>
</dbReference>
<dbReference type="Proteomes" id="UP000228934">
    <property type="component" value="Unassembled WGS sequence"/>
</dbReference>
<dbReference type="InterPro" id="IPR031148">
    <property type="entry name" value="Plexin"/>
</dbReference>
<dbReference type="SUPFAM" id="SSF101912">
    <property type="entry name" value="Sema domain"/>
    <property type="match status" value="1"/>
</dbReference>
<protein>
    <recommendedName>
        <fullName evidence="3">Sema domain-containing protein</fullName>
    </recommendedName>
</protein>
<dbReference type="InterPro" id="IPR001627">
    <property type="entry name" value="Semap_dom"/>
</dbReference>
<gene>
    <name evidence="4" type="ORF">AB205_0042600</name>
</gene>
<dbReference type="PROSITE" id="PS51004">
    <property type="entry name" value="SEMA"/>
    <property type="match status" value="1"/>
</dbReference>
<dbReference type="InterPro" id="IPR015943">
    <property type="entry name" value="WD40/YVTN_repeat-like_dom_sf"/>
</dbReference>
<dbReference type="PANTHER" id="PTHR22625:SF61">
    <property type="entry name" value="HEPATOCYTE GROWTH FACTOR RECEPTOR"/>
    <property type="match status" value="1"/>
</dbReference>
<keyword evidence="1" id="KW-0325">Glycoprotein</keyword>
<reference evidence="5" key="1">
    <citation type="journal article" date="2017" name="Nat. Commun.">
        <title>The North American bullfrog draft genome provides insight into hormonal regulation of long noncoding RNA.</title>
        <authorList>
            <person name="Hammond S.A."/>
            <person name="Warren R.L."/>
            <person name="Vandervalk B.P."/>
            <person name="Kucuk E."/>
            <person name="Khan H."/>
            <person name="Gibb E.A."/>
            <person name="Pandoh P."/>
            <person name="Kirk H."/>
            <person name="Zhao Y."/>
            <person name="Jones M."/>
            <person name="Mungall A.J."/>
            <person name="Coope R."/>
            <person name="Pleasance S."/>
            <person name="Moore R.A."/>
            <person name="Holt R.A."/>
            <person name="Round J.M."/>
            <person name="Ohora S."/>
            <person name="Walle B.V."/>
            <person name="Veldhoen N."/>
            <person name="Helbing C.C."/>
            <person name="Birol I."/>
        </authorList>
    </citation>
    <scope>NUCLEOTIDE SEQUENCE [LARGE SCALE GENOMIC DNA]</scope>
</reference>
<dbReference type="GO" id="GO:0005886">
    <property type="term" value="C:plasma membrane"/>
    <property type="evidence" value="ECO:0007669"/>
    <property type="project" value="TreeGrafter"/>
</dbReference>
<dbReference type="EMBL" id="KV948558">
    <property type="protein sequence ID" value="PIO26104.1"/>
    <property type="molecule type" value="Genomic_DNA"/>
</dbReference>
<dbReference type="SMART" id="SM00630">
    <property type="entry name" value="Sema"/>
    <property type="match status" value="1"/>
</dbReference>
<dbReference type="AlphaFoldDB" id="A0A2G9RE33"/>
<organism evidence="4 5">
    <name type="scientific">Aquarana catesbeiana</name>
    <name type="common">American bullfrog</name>
    <name type="synonym">Rana catesbeiana</name>
    <dbReference type="NCBI Taxonomy" id="8400"/>
    <lineage>
        <taxon>Eukaryota</taxon>
        <taxon>Metazoa</taxon>
        <taxon>Chordata</taxon>
        <taxon>Craniata</taxon>
        <taxon>Vertebrata</taxon>
        <taxon>Euteleostomi</taxon>
        <taxon>Amphibia</taxon>
        <taxon>Batrachia</taxon>
        <taxon>Anura</taxon>
        <taxon>Neobatrachia</taxon>
        <taxon>Ranoidea</taxon>
        <taxon>Ranidae</taxon>
        <taxon>Aquarana</taxon>
    </lineage>
</organism>
<dbReference type="GO" id="GO:0017154">
    <property type="term" value="F:semaphorin receptor activity"/>
    <property type="evidence" value="ECO:0007669"/>
    <property type="project" value="InterPro"/>
</dbReference>
<keyword evidence="5" id="KW-1185">Reference proteome</keyword>
<dbReference type="InterPro" id="IPR036352">
    <property type="entry name" value="Semap_dom_sf"/>
</dbReference>